<reference evidence="3 4" key="2">
    <citation type="submission" date="2018-06" db="EMBL/GenBank/DDBJ databases">
        <title>Sequencing of bacterial isolates from soil warming experiment in Harvard Forest, Massachusetts, USA.</title>
        <authorList>
            <person name="Deangelis K.PhD."/>
        </authorList>
    </citation>
    <scope>NUCLEOTIDE SEQUENCE [LARGE SCALE GENOMIC DNA]</scope>
    <source>
        <strain evidence="3 4">GAS496</strain>
    </source>
</reference>
<dbReference type="EMBL" id="QJJU01000069">
    <property type="protein sequence ID" value="PXW94437.1"/>
    <property type="molecule type" value="Genomic_DNA"/>
</dbReference>
<reference evidence="4" key="1">
    <citation type="submission" date="2018-05" db="EMBL/GenBank/DDBJ databases">
        <authorList>
            <person name="Deangelis K."/>
            <person name="Huntemann M."/>
            <person name="Clum A."/>
            <person name="Pillay M."/>
            <person name="Palaniappan K."/>
            <person name="Varghese N."/>
            <person name="Mikhailova N."/>
            <person name="Stamatis D."/>
            <person name="Reddy T."/>
            <person name="Daum C."/>
            <person name="Shapiro N."/>
            <person name="Ivanova N."/>
            <person name="Kyrpides N."/>
            <person name="Woyke T."/>
        </authorList>
    </citation>
    <scope>NUCLEOTIDE SEQUENCE [LARGE SCALE GENOMIC DNA]</scope>
    <source>
        <strain evidence="4">GAS496</strain>
    </source>
</reference>
<name>A0A318H5I7_9MYCO</name>
<dbReference type="GO" id="GO:0006310">
    <property type="term" value="P:DNA recombination"/>
    <property type="evidence" value="ECO:0007669"/>
    <property type="project" value="UniProtKB-KW"/>
</dbReference>
<dbReference type="InterPro" id="IPR051917">
    <property type="entry name" value="Transposase-Integrase"/>
</dbReference>
<keyword evidence="1" id="KW-0233">DNA recombination</keyword>
<organism evidence="3 4">
    <name type="scientific">Mycolicibacterium moriokaense</name>
    <dbReference type="NCBI Taxonomy" id="39691"/>
    <lineage>
        <taxon>Bacteria</taxon>
        <taxon>Bacillati</taxon>
        <taxon>Actinomycetota</taxon>
        <taxon>Actinomycetes</taxon>
        <taxon>Mycobacteriales</taxon>
        <taxon>Mycobacteriaceae</taxon>
        <taxon>Mycolicibacterium</taxon>
    </lineage>
</organism>
<protein>
    <submittedName>
        <fullName evidence="3">IS30 family transposase</fullName>
    </submittedName>
</protein>
<dbReference type="GO" id="GO:0032196">
    <property type="term" value="P:transposition"/>
    <property type="evidence" value="ECO:0007669"/>
    <property type="project" value="TreeGrafter"/>
</dbReference>
<dbReference type="SUPFAM" id="SSF53098">
    <property type="entry name" value="Ribonuclease H-like"/>
    <property type="match status" value="1"/>
</dbReference>
<dbReference type="PANTHER" id="PTHR10948:SF23">
    <property type="entry name" value="TRANSPOSASE INSI FOR INSERTION SEQUENCE ELEMENT IS30A-RELATED"/>
    <property type="match status" value="1"/>
</dbReference>
<evidence type="ECO:0000256" key="1">
    <source>
        <dbReference type="ARBA" id="ARBA00023172"/>
    </source>
</evidence>
<dbReference type="Proteomes" id="UP000247781">
    <property type="component" value="Unassembled WGS sequence"/>
</dbReference>
<dbReference type="InterPro" id="IPR053392">
    <property type="entry name" value="Transposase_IS30-like"/>
</dbReference>
<dbReference type="GO" id="GO:0015074">
    <property type="term" value="P:DNA integration"/>
    <property type="evidence" value="ECO:0007669"/>
    <property type="project" value="InterPro"/>
</dbReference>
<dbReference type="Pfam" id="PF13936">
    <property type="entry name" value="HTH_38"/>
    <property type="match status" value="1"/>
</dbReference>
<dbReference type="GO" id="GO:0005829">
    <property type="term" value="C:cytosol"/>
    <property type="evidence" value="ECO:0007669"/>
    <property type="project" value="TreeGrafter"/>
</dbReference>
<sequence>MGPVGFDVEQQALIWAMWRRGDAIREMERTLGETLPRIRRYLRESGGMPPIPRRRRVGHLSLVEREEISRGIAAGLSARMIAGRIDRPSSTVSREIARNGGRDAYRALVADAAAFQRARRPKPSKLAANPELRDVVADKLDDDWSPQQIAQWLRREFGGDAAMRISHESIYRDLYMPSRKVFDATMFHCLRSRRSIRRPRGKKRSHGRGQIRNMVSIRERPTEADTRQVAGHWEGDLVFGARPSAVATLVDRATRYAMVVALPDGNKADAVAAALIEHMGRLPAHLRRSLTWDRGSEMAQHSVITAALALPVFFCDPHHPWQRGTNENTNRLLRQYLHRNADLATFTQDELNAVATKLNHRPRRVLGWSTPAEAFGATEPVPMLLTPA</sequence>
<dbReference type="InterPro" id="IPR012337">
    <property type="entry name" value="RNaseH-like_sf"/>
</dbReference>
<accession>A0A318H5I7</accession>
<evidence type="ECO:0000313" key="4">
    <source>
        <dbReference type="Proteomes" id="UP000247781"/>
    </source>
</evidence>
<dbReference type="Pfam" id="PF00665">
    <property type="entry name" value="rve"/>
    <property type="match status" value="1"/>
</dbReference>
<dbReference type="InterPro" id="IPR036397">
    <property type="entry name" value="RNaseH_sf"/>
</dbReference>
<keyword evidence="4" id="KW-1185">Reference proteome</keyword>
<dbReference type="GO" id="GO:0003676">
    <property type="term" value="F:nucleic acid binding"/>
    <property type="evidence" value="ECO:0007669"/>
    <property type="project" value="InterPro"/>
</dbReference>
<feature type="domain" description="Integrase catalytic" evidence="2">
    <location>
        <begin position="217"/>
        <end position="379"/>
    </location>
</feature>
<evidence type="ECO:0000259" key="2">
    <source>
        <dbReference type="PROSITE" id="PS50994"/>
    </source>
</evidence>
<dbReference type="PANTHER" id="PTHR10948">
    <property type="entry name" value="TRANSPOSASE"/>
    <property type="match status" value="1"/>
</dbReference>
<dbReference type="AlphaFoldDB" id="A0A318H5I7"/>
<proteinExistence type="predicted"/>
<dbReference type="Gene3D" id="3.30.420.10">
    <property type="entry name" value="Ribonuclease H-like superfamily/Ribonuclease H"/>
    <property type="match status" value="1"/>
</dbReference>
<gene>
    <name evidence="3" type="ORF">C8E89_1692</name>
</gene>
<dbReference type="InterPro" id="IPR025246">
    <property type="entry name" value="IS30-like_HTH"/>
</dbReference>
<dbReference type="PROSITE" id="PS50994">
    <property type="entry name" value="INTEGRASE"/>
    <property type="match status" value="1"/>
</dbReference>
<dbReference type="NCBIfam" id="NF033563">
    <property type="entry name" value="transpos_IS30"/>
    <property type="match status" value="1"/>
</dbReference>
<dbReference type="GO" id="GO:0004803">
    <property type="term" value="F:transposase activity"/>
    <property type="evidence" value="ECO:0007669"/>
    <property type="project" value="TreeGrafter"/>
</dbReference>
<comment type="caution">
    <text evidence="3">The sequence shown here is derived from an EMBL/GenBank/DDBJ whole genome shotgun (WGS) entry which is preliminary data.</text>
</comment>
<evidence type="ECO:0000313" key="3">
    <source>
        <dbReference type="EMBL" id="PXW94437.1"/>
    </source>
</evidence>
<dbReference type="InterPro" id="IPR001584">
    <property type="entry name" value="Integrase_cat-core"/>
</dbReference>